<dbReference type="EMBL" id="CACVAQ010000285">
    <property type="protein sequence ID" value="CAA6820453.1"/>
    <property type="molecule type" value="Genomic_DNA"/>
</dbReference>
<protein>
    <submittedName>
        <fullName evidence="2">Uncharacterized protein</fullName>
    </submittedName>
</protein>
<keyword evidence="1" id="KW-0812">Transmembrane</keyword>
<accession>A0A6S6TW40</accession>
<reference evidence="2" key="1">
    <citation type="submission" date="2020-01" db="EMBL/GenBank/DDBJ databases">
        <authorList>
            <person name="Meier V. D."/>
            <person name="Meier V D."/>
        </authorList>
    </citation>
    <scope>NUCLEOTIDE SEQUENCE</scope>
    <source>
        <strain evidence="2">HLG_WM_MAG_10</strain>
    </source>
</reference>
<feature type="non-terminal residue" evidence="2">
    <location>
        <position position="1"/>
    </location>
</feature>
<proteinExistence type="predicted"/>
<keyword evidence="1" id="KW-0472">Membrane</keyword>
<evidence type="ECO:0000313" key="2">
    <source>
        <dbReference type="EMBL" id="CAA6820453.1"/>
    </source>
</evidence>
<feature type="transmembrane region" description="Helical" evidence="1">
    <location>
        <begin position="9"/>
        <end position="27"/>
    </location>
</feature>
<dbReference type="AlphaFoldDB" id="A0A6S6TW40"/>
<feature type="transmembrane region" description="Helical" evidence="1">
    <location>
        <begin position="39"/>
        <end position="63"/>
    </location>
</feature>
<evidence type="ECO:0000256" key="1">
    <source>
        <dbReference type="SAM" id="Phobius"/>
    </source>
</evidence>
<sequence>KNMEQSKKIIWINLAILFLYTAIIHAVGKSQENMHEQQLYILIMGIYPLITHLAISIFLALVFFFKKDQEKGQAFVLSTLIILLVGFSACWGSTFLSAVI</sequence>
<organism evidence="2">
    <name type="scientific">uncultured Aureispira sp</name>
    <dbReference type="NCBI Taxonomy" id="1331704"/>
    <lineage>
        <taxon>Bacteria</taxon>
        <taxon>Pseudomonadati</taxon>
        <taxon>Bacteroidota</taxon>
        <taxon>Saprospiria</taxon>
        <taxon>Saprospirales</taxon>
        <taxon>Saprospiraceae</taxon>
        <taxon>Aureispira</taxon>
        <taxon>environmental samples</taxon>
    </lineage>
</organism>
<feature type="transmembrane region" description="Helical" evidence="1">
    <location>
        <begin position="75"/>
        <end position="99"/>
    </location>
</feature>
<gene>
    <name evidence="2" type="ORF">HELGO_WM44902</name>
</gene>
<name>A0A6S6TW40_9BACT</name>
<keyword evidence="1" id="KW-1133">Transmembrane helix</keyword>